<accession>A0A7U9XVI7</accession>
<keyword evidence="2" id="KW-1185">Reference proteome</keyword>
<reference evidence="1" key="1">
    <citation type="submission" date="2021-01" db="EMBL/GenBank/DDBJ databases">
        <title>Draft genome sequence of Acholeplasmataceae bacterium strain Mahy22.</title>
        <authorList>
            <person name="Watanabe M."/>
            <person name="Kojima H."/>
            <person name="Fukui M."/>
        </authorList>
    </citation>
    <scope>NUCLEOTIDE SEQUENCE</scope>
    <source>
        <strain evidence="1">Mahy22</strain>
    </source>
</reference>
<dbReference type="RefSeq" id="WP_176239694.1">
    <property type="nucleotide sequence ID" value="NZ_AP024412.1"/>
</dbReference>
<dbReference type="InterPro" id="IPR027417">
    <property type="entry name" value="P-loop_NTPase"/>
</dbReference>
<dbReference type="SUPFAM" id="SSF52540">
    <property type="entry name" value="P-loop containing nucleoside triphosphate hydrolases"/>
    <property type="match status" value="1"/>
</dbReference>
<dbReference type="PANTHER" id="PTHR37816">
    <property type="entry name" value="YALI0E33011P"/>
    <property type="match status" value="1"/>
</dbReference>
<sequence length="175" mass="21090">MKIQVVGYSSSGKSTFSKRLSKHYHIEVLHIDTIFFGPDWVERDQKKVEVEIKEFMTKDEWIIDGQYRKLATSRYEMCDQLFLFDFNRFKCLYGAILRRIKYHKKSRDSIADGCIERLNFSFIWWILFSGRKNDSKALMKLYKEKYKNKVVVFKNRRQVNKYLLSIGYDGSLKYE</sequence>
<dbReference type="EMBL" id="AP024412">
    <property type="protein sequence ID" value="BCR35389.1"/>
    <property type="molecule type" value="Genomic_DNA"/>
</dbReference>
<dbReference type="InterPro" id="IPR052922">
    <property type="entry name" value="Cytidylate_Kinase-2"/>
</dbReference>
<protein>
    <submittedName>
        <fullName evidence="1">Topology modulation protein</fullName>
    </submittedName>
</protein>
<gene>
    <name evidence="1" type="ORF">MPAN_002820</name>
</gene>
<dbReference type="KEGG" id="manr:MPAN_002820"/>
<dbReference type="PANTHER" id="PTHR37816:SF3">
    <property type="entry name" value="MODULATES DNA TOPOLOGY"/>
    <property type="match status" value="1"/>
</dbReference>
<evidence type="ECO:0000313" key="2">
    <source>
        <dbReference type="Proteomes" id="UP000620133"/>
    </source>
</evidence>
<dbReference type="Proteomes" id="UP000620133">
    <property type="component" value="Chromosome"/>
</dbReference>
<dbReference type="Gene3D" id="3.40.50.300">
    <property type="entry name" value="P-loop containing nucleotide triphosphate hydrolases"/>
    <property type="match status" value="1"/>
</dbReference>
<dbReference type="AlphaFoldDB" id="A0A7U9XVI7"/>
<name>A0A7U9XVI7_9MOLU</name>
<organism evidence="1 2">
    <name type="scientific">Mariniplasma anaerobium</name>
    <dbReference type="NCBI Taxonomy" id="2735436"/>
    <lineage>
        <taxon>Bacteria</taxon>
        <taxon>Bacillati</taxon>
        <taxon>Mycoplasmatota</taxon>
        <taxon>Mollicutes</taxon>
        <taxon>Acholeplasmatales</taxon>
        <taxon>Acholeplasmataceae</taxon>
        <taxon>Mariniplasma</taxon>
    </lineage>
</organism>
<evidence type="ECO:0000313" key="1">
    <source>
        <dbReference type="EMBL" id="BCR35389.1"/>
    </source>
</evidence>
<proteinExistence type="predicted"/>